<organism evidence="17 18">
    <name type="scientific">Cavenderia fasciculata</name>
    <name type="common">Slime mold</name>
    <name type="synonym">Dictyostelium fasciculatum</name>
    <dbReference type="NCBI Taxonomy" id="261658"/>
    <lineage>
        <taxon>Eukaryota</taxon>
        <taxon>Amoebozoa</taxon>
        <taxon>Evosea</taxon>
        <taxon>Eumycetozoa</taxon>
        <taxon>Dictyostelia</taxon>
        <taxon>Acytosteliales</taxon>
        <taxon>Cavenderiaceae</taxon>
        <taxon>Cavenderia</taxon>
    </lineage>
</organism>
<dbReference type="GO" id="GO:1905511">
    <property type="term" value="P:positive regulation of myosin II filament assembly"/>
    <property type="evidence" value="ECO:0007669"/>
    <property type="project" value="EnsemblProtists"/>
</dbReference>
<dbReference type="GO" id="GO:0047555">
    <property type="term" value="F:3',5'-cyclic-GMP phosphodiesterase activity"/>
    <property type="evidence" value="ECO:0007669"/>
    <property type="project" value="UniProtKB-EC"/>
</dbReference>
<comment type="similarity">
    <text evidence="14">Belongs to the metallo-beta-lactamase superfamily. cNMP phosphodiesterase family.</text>
</comment>
<dbReference type="RefSeq" id="XP_004359813.1">
    <property type="nucleotide sequence ID" value="XM_004359756.1"/>
</dbReference>
<keyword evidence="5" id="KW-0963">Cytoplasm</keyword>
<keyword evidence="12" id="KW-0142">cGMP-binding</keyword>
<dbReference type="PANTHER" id="PTHR46018">
    <property type="entry name" value="ZINC PHOSPHODIESTERASE ELAC PROTEIN 1"/>
    <property type="match status" value="1"/>
</dbReference>
<dbReference type="Pfam" id="PF23023">
    <property type="entry name" value="Anti-Pycsar_Apyc1"/>
    <property type="match status" value="1"/>
</dbReference>
<evidence type="ECO:0000256" key="12">
    <source>
        <dbReference type="ARBA" id="ARBA00022992"/>
    </source>
</evidence>
<dbReference type="PROSITE" id="PS50042">
    <property type="entry name" value="CNMP_BINDING_3"/>
    <property type="match status" value="1"/>
</dbReference>
<dbReference type="Pfam" id="PF00027">
    <property type="entry name" value="cNMP_binding"/>
    <property type="match status" value="1"/>
</dbReference>
<evidence type="ECO:0000256" key="8">
    <source>
        <dbReference type="ARBA" id="ARBA00022737"/>
    </source>
</evidence>
<dbReference type="GO" id="GO:0043327">
    <property type="term" value="P:chemotaxis to cAMP"/>
    <property type="evidence" value="ECO:0007669"/>
    <property type="project" value="EnsemblProtists"/>
</dbReference>
<dbReference type="GO" id="GO:0030837">
    <property type="term" value="P:negative regulation of actin filament polymerization"/>
    <property type="evidence" value="ECO:0007669"/>
    <property type="project" value="EnsemblProtists"/>
</dbReference>
<evidence type="ECO:0000256" key="14">
    <source>
        <dbReference type="ARBA" id="ARBA00061002"/>
    </source>
</evidence>
<dbReference type="CDD" id="cd07738">
    <property type="entry name" value="DdPDE5-like_MBL-fold"/>
    <property type="match status" value="1"/>
</dbReference>
<evidence type="ECO:0000256" key="7">
    <source>
        <dbReference type="ARBA" id="ARBA00022723"/>
    </source>
</evidence>
<dbReference type="SUPFAM" id="SSF51206">
    <property type="entry name" value="cAMP-binding domain-like"/>
    <property type="match status" value="1"/>
</dbReference>
<dbReference type="AlphaFoldDB" id="F4PV54"/>
<keyword evidence="8" id="KW-0677">Repeat</keyword>
<dbReference type="GeneID" id="14873871"/>
<evidence type="ECO:0000313" key="18">
    <source>
        <dbReference type="Proteomes" id="UP000007797"/>
    </source>
</evidence>
<evidence type="ECO:0000256" key="13">
    <source>
        <dbReference type="ARBA" id="ARBA00023211"/>
    </source>
</evidence>
<dbReference type="GO" id="GO:0031152">
    <property type="term" value="P:aggregation involved in sorocarp development"/>
    <property type="evidence" value="ECO:0007669"/>
    <property type="project" value="EnsemblProtists"/>
</dbReference>
<dbReference type="InterPro" id="IPR001279">
    <property type="entry name" value="Metallo-B-lactamas"/>
</dbReference>
<evidence type="ECO:0000259" key="16">
    <source>
        <dbReference type="PROSITE" id="PS50042"/>
    </source>
</evidence>
<dbReference type="GO" id="GO:0005634">
    <property type="term" value="C:nucleus"/>
    <property type="evidence" value="ECO:0007669"/>
    <property type="project" value="TreeGrafter"/>
</dbReference>
<dbReference type="SMART" id="SM00849">
    <property type="entry name" value="Lactamase_B"/>
    <property type="match status" value="1"/>
</dbReference>
<dbReference type="OrthoDB" id="421226at2759"/>
<dbReference type="EMBL" id="GL883010">
    <property type="protein sequence ID" value="EGG21962.1"/>
    <property type="molecule type" value="Genomic_DNA"/>
</dbReference>
<feature type="compositionally biased region" description="Low complexity" evidence="15">
    <location>
        <begin position="170"/>
        <end position="188"/>
    </location>
</feature>
<dbReference type="InterPro" id="IPR036866">
    <property type="entry name" value="RibonucZ/Hydroxyglut_hydro"/>
</dbReference>
<dbReference type="GO" id="GO:0005829">
    <property type="term" value="C:cytosol"/>
    <property type="evidence" value="ECO:0007669"/>
    <property type="project" value="UniProtKB-SubCell"/>
</dbReference>
<evidence type="ECO:0000256" key="6">
    <source>
        <dbReference type="ARBA" id="ARBA00022535"/>
    </source>
</evidence>
<evidence type="ECO:0000256" key="4">
    <source>
        <dbReference type="ARBA" id="ARBA00012319"/>
    </source>
</evidence>
<dbReference type="InterPro" id="IPR014710">
    <property type="entry name" value="RmlC-like_jellyroll"/>
</dbReference>
<dbReference type="GO" id="GO:0051898">
    <property type="term" value="P:negative regulation of phosphatidylinositol 3-kinase/protein kinase B signal transduction"/>
    <property type="evidence" value="ECO:0007669"/>
    <property type="project" value="EnsemblProtists"/>
</dbReference>
<dbReference type="GO" id="GO:0046872">
    <property type="term" value="F:metal ion binding"/>
    <property type="evidence" value="ECO:0007669"/>
    <property type="project" value="UniProtKB-KW"/>
</dbReference>
<dbReference type="Gene3D" id="2.60.120.10">
    <property type="entry name" value="Jelly Rolls"/>
    <property type="match status" value="1"/>
</dbReference>
<feature type="region of interest" description="Disordered" evidence="15">
    <location>
        <begin position="159"/>
        <end position="211"/>
    </location>
</feature>
<keyword evidence="6" id="KW-0140">cGMP</keyword>
<feature type="domain" description="Cyclic nucleotide-binding" evidence="16">
    <location>
        <begin position="536"/>
        <end position="615"/>
    </location>
</feature>
<dbReference type="EC" id="3.1.4.35" evidence="4"/>
<evidence type="ECO:0000256" key="9">
    <source>
        <dbReference type="ARBA" id="ARBA00022741"/>
    </source>
</evidence>
<proteinExistence type="inferred from homology"/>
<evidence type="ECO:0000256" key="10">
    <source>
        <dbReference type="ARBA" id="ARBA00022801"/>
    </source>
</evidence>
<feature type="compositionally biased region" description="Low complexity" evidence="15">
    <location>
        <begin position="196"/>
        <end position="207"/>
    </location>
</feature>
<dbReference type="SUPFAM" id="SSF56281">
    <property type="entry name" value="Metallo-hydrolase/oxidoreductase"/>
    <property type="match status" value="1"/>
</dbReference>
<dbReference type="KEGG" id="dfa:DFA_01848"/>
<dbReference type="InterPro" id="IPR018490">
    <property type="entry name" value="cNMP-bd_dom_sf"/>
</dbReference>
<dbReference type="CDD" id="cd00038">
    <property type="entry name" value="CAP_ED"/>
    <property type="match status" value="1"/>
</dbReference>
<evidence type="ECO:0000256" key="5">
    <source>
        <dbReference type="ARBA" id="ARBA00022490"/>
    </source>
</evidence>
<reference evidence="18" key="1">
    <citation type="journal article" date="2011" name="Genome Res.">
        <title>Phylogeny-wide analysis of social amoeba genomes highlights ancient origins for complex intercellular communication.</title>
        <authorList>
            <person name="Heidel A.J."/>
            <person name="Lawal H.M."/>
            <person name="Felder M."/>
            <person name="Schilde C."/>
            <person name="Helps N.R."/>
            <person name="Tunggal B."/>
            <person name="Rivero F."/>
            <person name="John U."/>
            <person name="Schleicher M."/>
            <person name="Eichinger L."/>
            <person name="Platzer M."/>
            <person name="Noegel A.A."/>
            <person name="Schaap P."/>
            <person name="Gloeckner G."/>
        </authorList>
    </citation>
    <scope>NUCLEOTIDE SEQUENCE [LARGE SCALE GENOMIC DNA]</scope>
    <source>
        <strain evidence="18">SH3</strain>
    </source>
</reference>
<evidence type="ECO:0000256" key="11">
    <source>
        <dbReference type="ARBA" id="ARBA00022842"/>
    </source>
</evidence>
<evidence type="ECO:0000256" key="3">
    <source>
        <dbReference type="ARBA" id="ARBA00004514"/>
    </source>
</evidence>
<sequence>MRVVDTSYELERLYKYIYKLSKHSLYIYINIININRETKDRGEMFKRKSMRLSPQGNYISLPRGGYVVKSDRLGNIQFGVPPETIKDSMELKIDVPTIYVFPEDLWDRRTGINAAEAEFPAYFNFFILKRKVAFVCTKEQERRIRVVFQETLLGPSEFNQGLTPPISLDNSNNTSTSTTNNSNNSSHSGHNRTHSRTGSTTTHSGGSPLRGCTAAHLSTNELVSKNPSDFLQEFAPSYPIEEIPNLELECKYLRTFNSVDELFDFVLFDDNGVAHLPKGVEIHYLEQESAFKVIHRATAEEPLEEDQVVSFLPSKIMFPDIVNRISTDLFDPPTFGITIIGSSHGFDPKKSTTGFVLWVNKRGIMIDPPLNSSNFLLSQGVPTRRVDHIILTHCHADHDSGTFQKLLEEYQITVVTTPTILNSFLRKYSALSNLSADVLRRLFIFRPVMIGEPMTIAGAEFNFFYTIHTIPTISFEVFYGGKSVYYSGDTCFDPSRIKEMHSKNIMNTARMNFFLKPWNHTIVLHEAGVPPIHTPVTSILHREQLEQGQHLWKQGDIATFGCLVAEGALEILGHDSLEPFEKGSFLGDTSAMSSIPPLEHKTTVIAKENSVIYKVLANDLFRFFEHNPGLYLAFLDTMFIDAIRDEQVYESINNFTY</sequence>
<protein>
    <recommendedName>
        <fullName evidence="4">3',5'-cyclic-GMP phosphodiesterase</fullName>
        <ecNumber evidence="4">3.1.4.35</ecNumber>
    </recommendedName>
</protein>
<comment type="cofactor">
    <cofactor evidence="2">
        <name>Mg(2+)</name>
        <dbReference type="ChEBI" id="CHEBI:18420"/>
    </cofactor>
</comment>
<keyword evidence="18" id="KW-1185">Reference proteome</keyword>
<dbReference type="GO" id="GO:0042781">
    <property type="term" value="F:3'-tRNA processing endoribonuclease activity"/>
    <property type="evidence" value="ECO:0007669"/>
    <property type="project" value="TreeGrafter"/>
</dbReference>
<evidence type="ECO:0000256" key="15">
    <source>
        <dbReference type="SAM" id="MobiDB-lite"/>
    </source>
</evidence>
<dbReference type="GO" id="GO:0046580">
    <property type="term" value="P:negative regulation of Ras protein signal transduction"/>
    <property type="evidence" value="ECO:0007669"/>
    <property type="project" value="EnsemblProtists"/>
</dbReference>
<dbReference type="GO" id="GO:0019934">
    <property type="term" value="P:cGMP-mediated signaling"/>
    <property type="evidence" value="ECO:0007669"/>
    <property type="project" value="EnsemblProtists"/>
</dbReference>
<comment type="cofactor">
    <cofactor evidence="1">
        <name>Mn(2+)</name>
        <dbReference type="ChEBI" id="CHEBI:29035"/>
    </cofactor>
</comment>
<comment type="subcellular location">
    <subcellularLocation>
        <location evidence="3">Cytoplasm</location>
        <location evidence="3">Cytosol</location>
    </subcellularLocation>
</comment>
<dbReference type="InterPro" id="IPR000595">
    <property type="entry name" value="cNMP-bd_dom"/>
</dbReference>
<keyword evidence="9" id="KW-0547">Nucleotide-binding</keyword>
<dbReference type="Proteomes" id="UP000007797">
    <property type="component" value="Unassembled WGS sequence"/>
</dbReference>
<dbReference type="Gene3D" id="3.60.15.10">
    <property type="entry name" value="Ribonuclease Z/Hydroxyacylglutathione hydrolase-like"/>
    <property type="match status" value="1"/>
</dbReference>
<evidence type="ECO:0000313" key="17">
    <source>
        <dbReference type="EMBL" id="EGG21962.1"/>
    </source>
</evidence>
<keyword evidence="7" id="KW-0479">Metal-binding</keyword>
<keyword evidence="10" id="KW-0378">Hydrolase</keyword>
<dbReference type="FunFam" id="3.60.15.10:FF:000029">
    <property type="entry name" value="Cyclic nucleotide-binding domain protein"/>
    <property type="match status" value="1"/>
</dbReference>
<keyword evidence="13" id="KW-0464">Manganese</keyword>
<dbReference type="GO" id="GO:0030553">
    <property type="term" value="F:cGMP binding"/>
    <property type="evidence" value="ECO:0007669"/>
    <property type="project" value="UniProtKB-KW"/>
</dbReference>
<gene>
    <name evidence="17" type="primary">pdeD</name>
    <name evidence="17" type="ORF">DFA_01848</name>
</gene>
<keyword evidence="11" id="KW-0460">Magnesium</keyword>
<dbReference type="PANTHER" id="PTHR46018:SF2">
    <property type="entry name" value="ZINC PHOSPHODIESTERASE ELAC PROTEIN 1"/>
    <property type="match status" value="1"/>
</dbReference>
<evidence type="ECO:0000256" key="1">
    <source>
        <dbReference type="ARBA" id="ARBA00001936"/>
    </source>
</evidence>
<name>F4PV54_CACFS</name>
<accession>F4PV54</accession>
<dbReference type="GO" id="GO:0072697">
    <property type="term" value="P:protein localization to cell cortex"/>
    <property type="evidence" value="ECO:0007669"/>
    <property type="project" value="EnsemblProtists"/>
</dbReference>
<evidence type="ECO:0000256" key="2">
    <source>
        <dbReference type="ARBA" id="ARBA00001946"/>
    </source>
</evidence>